<dbReference type="RefSeq" id="XP_008607796.1">
    <property type="nucleotide sequence ID" value="XM_008609574.1"/>
</dbReference>
<keyword evidence="8" id="KW-1185">Reference proteome</keyword>
<dbReference type="InterPro" id="IPR011011">
    <property type="entry name" value="Znf_FYVE_PHD"/>
</dbReference>
<dbReference type="InParanoid" id="T0S8M5"/>
<dbReference type="AlphaFoldDB" id="T0S8M5"/>
<evidence type="ECO:0000313" key="8">
    <source>
        <dbReference type="Proteomes" id="UP000030762"/>
    </source>
</evidence>
<evidence type="ECO:0000259" key="6">
    <source>
        <dbReference type="PROSITE" id="PS50178"/>
    </source>
</evidence>
<dbReference type="InterPro" id="IPR001841">
    <property type="entry name" value="Znf_RING"/>
</dbReference>
<evidence type="ECO:0000256" key="1">
    <source>
        <dbReference type="ARBA" id="ARBA00022723"/>
    </source>
</evidence>
<evidence type="ECO:0000256" key="2">
    <source>
        <dbReference type="ARBA" id="ARBA00022771"/>
    </source>
</evidence>
<dbReference type="EMBL" id="JH767140">
    <property type="protein sequence ID" value="EQC38972.1"/>
    <property type="molecule type" value="Genomic_DNA"/>
</dbReference>
<evidence type="ECO:0000256" key="3">
    <source>
        <dbReference type="ARBA" id="ARBA00022833"/>
    </source>
</evidence>
<organism evidence="7 8">
    <name type="scientific">Saprolegnia diclina (strain VS20)</name>
    <dbReference type="NCBI Taxonomy" id="1156394"/>
    <lineage>
        <taxon>Eukaryota</taxon>
        <taxon>Sar</taxon>
        <taxon>Stramenopiles</taxon>
        <taxon>Oomycota</taxon>
        <taxon>Saprolegniomycetes</taxon>
        <taxon>Saprolegniales</taxon>
        <taxon>Saprolegniaceae</taxon>
        <taxon>Saprolegnia</taxon>
    </lineage>
</organism>
<keyword evidence="3" id="KW-0862">Zinc</keyword>
<keyword evidence="2 4" id="KW-0863">Zinc-finger</keyword>
<dbReference type="GO" id="GO:0008270">
    <property type="term" value="F:zinc ion binding"/>
    <property type="evidence" value="ECO:0007669"/>
    <property type="project" value="UniProtKB-KW"/>
</dbReference>
<feature type="domain" description="RING-type" evidence="5">
    <location>
        <begin position="141"/>
        <end position="181"/>
    </location>
</feature>
<dbReference type="GeneID" id="19944653"/>
<dbReference type="SUPFAM" id="SSF57903">
    <property type="entry name" value="FYVE/PHD zinc finger"/>
    <property type="match status" value="1"/>
</dbReference>
<dbReference type="SUPFAM" id="SSF57850">
    <property type="entry name" value="RING/U-box"/>
    <property type="match status" value="1"/>
</dbReference>
<sequence length="208" mass="23204">MRRRDGSNTFVGLETFITTGAQVRYACPKSHWRRKAPTCSGCDQRFHLFRWRHNCRVCGDLVCGECSWTVYLVNAKSNVGRACYACSRASSVVEAPRKSTKVALPIVKRPTCPSFLDSLRTTEWVDSERPLGSYRGKSSACAMCKKGFVSGDAVVSLPCDDVFHKHCIGAYLALHDQCPTCAHTLPRDMAYIRSFFTFKAPFVPPPPP</sequence>
<dbReference type="Gene3D" id="3.30.40.10">
    <property type="entry name" value="Zinc/RING finger domain, C3HC4 (zinc finger)"/>
    <property type="match status" value="2"/>
</dbReference>
<dbReference type="SMART" id="SM00064">
    <property type="entry name" value="FYVE"/>
    <property type="match status" value="1"/>
</dbReference>
<dbReference type="PROSITE" id="PS50089">
    <property type="entry name" value="ZF_RING_2"/>
    <property type="match status" value="1"/>
</dbReference>
<dbReference type="VEuPathDB" id="FungiDB:SDRG_03926"/>
<reference evidence="7 8" key="1">
    <citation type="submission" date="2012-04" db="EMBL/GenBank/DDBJ databases">
        <title>The Genome Sequence of Saprolegnia declina VS20.</title>
        <authorList>
            <consortium name="The Broad Institute Genome Sequencing Platform"/>
            <person name="Russ C."/>
            <person name="Nusbaum C."/>
            <person name="Tyler B."/>
            <person name="van West P."/>
            <person name="Dieguez-Uribeondo J."/>
            <person name="de Bruijn I."/>
            <person name="Tripathy S."/>
            <person name="Jiang R."/>
            <person name="Young S.K."/>
            <person name="Zeng Q."/>
            <person name="Gargeya S."/>
            <person name="Fitzgerald M."/>
            <person name="Haas B."/>
            <person name="Abouelleil A."/>
            <person name="Alvarado L."/>
            <person name="Arachchi H.M."/>
            <person name="Berlin A."/>
            <person name="Chapman S.B."/>
            <person name="Goldberg J."/>
            <person name="Griggs A."/>
            <person name="Gujja S."/>
            <person name="Hansen M."/>
            <person name="Howarth C."/>
            <person name="Imamovic A."/>
            <person name="Larimer J."/>
            <person name="McCowen C."/>
            <person name="Montmayeur A."/>
            <person name="Murphy C."/>
            <person name="Neiman D."/>
            <person name="Pearson M."/>
            <person name="Priest M."/>
            <person name="Roberts A."/>
            <person name="Saif S."/>
            <person name="Shea T."/>
            <person name="Sisk P."/>
            <person name="Sykes S."/>
            <person name="Wortman J."/>
            <person name="Nusbaum C."/>
            <person name="Birren B."/>
        </authorList>
    </citation>
    <scope>NUCLEOTIDE SEQUENCE [LARGE SCALE GENOMIC DNA]</scope>
    <source>
        <strain evidence="7 8">VS20</strain>
    </source>
</reference>
<gene>
    <name evidence="7" type="ORF">SDRG_03926</name>
</gene>
<dbReference type="Proteomes" id="UP000030762">
    <property type="component" value="Unassembled WGS sequence"/>
</dbReference>
<evidence type="ECO:0000259" key="5">
    <source>
        <dbReference type="PROSITE" id="PS50089"/>
    </source>
</evidence>
<protein>
    <recommendedName>
        <fullName evidence="9">FYVE-type domain-containing protein</fullName>
    </recommendedName>
</protein>
<dbReference type="OMA" id="QCPTCAH"/>
<dbReference type="Pfam" id="PF01363">
    <property type="entry name" value="FYVE"/>
    <property type="match status" value="1"/>
</dbReference>
<dbReference type="Pfam" id="PF13639">
    <property type="entry name" value="zf-RING_2"/>
    <property type="match status" value="1"/>
</dbReference>
<dbReference type="OrthoDB" id="166134at2759"/>
<feature type="domain" description="FYVE-type" evidence="6">
    <location>
        <begin position="33"/>
        <end position="91"/>
    </location>
</feature>
<evidence type="ECO:0000313" key="7">
    <source>
        <dbReference type="EMBL" id="EQC38972.1"/>
    </source>
</evidence>
<dbReference type="PROSITE" id="PS50178">
    <property type="entry name" value="ZF_FYVE"/>
    <property type="match status" value="1"/>
</dbReference>
<dbReference type="InterPro" id="IPR000306">
    <property type="entry name" value="Znf_FYVE"/>
</dbReference>
<evidence type="ECO:0008006" key="9">
    <source>
        <dbReference type="Google" id="ProtNLM"/>
    </source>
</evidence>
<evidence type="ECO:0000256" key="4">
    <source>
        <dbReference type="PROSITE-ProRule" id="PRU00175"/>
    </source>
</evidence>
<dbReference type="InterPro" id="IPR013083">
    <property type="entry name" value="Znf_RING/FYVE/PHD"/>
</dbReference>
<accession>T0S8M5</accession>
<proteinExistence type="predicted"/>
<name>T0S8M5_SAPDV</name>
<dbReference type="InterPro" id="IPR017455">
    <property type="entry name" value="Znf_FYVE-rel"/>
</dbReference>
<dbReference type="STRING" id="1156394.T0S8M5"/>
<keyword evidence="1" id="KW-0479">Metal-binding</keyword>